<organism evidence="2 3">
    <name type="scientific">Escallonia herrerae</name>
    <dbReference type="NCBI Taxonomy" id="1293975"/>
    <lineage>
        <taxon>Eukaryota</taxon>
        <taxon>Viridiplantae</taxon>
        <taxon>Streptophyta</taxon>
        <taxon>Embryophyta</taxon>
        <taxon>Tracheophyta</taxon>
        <taxon>Spermatophyta</taxon>
        <taxon>Magnoliopsida</taxon>
        <taxon>eudicotyledons</taxon>
        <taxon>Gunneridae</taxon>
        <taxon>Pentapetalae</taxon>
        <taxon>asterids</taxon>
        <taxon>campanulids</taxon>
        <taxon>Escalloniales</taxon>
        <taxon>Escalloniaceae</taxon>
        <taxon>Escallonia</taxon>
    </lineage>
</organism>
<dbReference type="AlphaFoldDB" id="A0AA89B9R0"/>
<feature type="domain" description="NB-ARC" evidence="1">
    <location>
        <begin position="46"/>
        <end position="96"/>
    </location>
</feature>
<dbReference type="EMBL" id="JAVXUP010000176">
    <property type="protein sequence ID" value="KAK3035369.1"/>
    <property type="molecule type" value="Genomic_DNA"/>
</dbReference>
<evidence type="ECO:0000259" key="1">
    <source>
        <dbReference type="Pfam" id="PF00931"/>
    </source>
</evidence>
<evidence type="ECO:0000313" key="2">
    <source>
        <dbReference type="EMBL" id="KAK3035369.1"/>
    </source>
</evidence>
<dbReference type="SUPFAM" id="SSF52540">
    <property type="entry name" value="P-loop containing nucleoside triphosphate hydrolases"/>
    <property type="match status" value="1"/>
</dbReference>
<dbReference type="GO" id="GO:0006952">
    <property type="term" value="P:defense response"/>
    <property type="evidence" value="ECO:0007669"/>
    <property type="project" value="InterPro"/>
</dbReference>
<dbReference type="PANTHER" id="PTHR11017:SF573">
    <property type="entry name" value="ADP-RIBOSYL CYCLASE_CYCLIC ADP-RIBOSE HYDROLASE"/>
    <property type="match status" value="1"/>
</dbReference>
<dbReference type="InterPro" id="IPR027417">
    <property type="entry name" value="P-loop_NTPase"/>
</dbReference>
<proteinExistence type="predicted"/>
<dbReference type="Proteomes" id="UP001188597">
    <property type="component" value="Unassembled WGS sequence"/>
</dbReference>
<accession>A0AA89B9R0</accession>
<evidence type="ECO:0000313" key="3">
    <source>
        <dbReference type="Proteomes" id="UP001188597"/>
    </source>
</evidence>
<gene>
    <name evidence="2" type="ORF">RJ639_033653</name>
</gene>
<comment type="caution">
    <text evidence="2">The sequence shown here is derived from an EMBL/GenBank/DDBJ whole genome shotgun (WGS) entry which is preliminary data.</text>
</comment>
<dbReference type="PANTHER" id="PTHR11017">
    <property type="entry name" value="LEUCINE-RICH REPEAT-CONTAINING PROTEIN"/>
    <property type="match status" value="1"/>
</dbReference>
<dbReference type="InterPro" id="IPR002182">
    <property type="entry name" value="NB-ARC"/>
</dbReference>
<dbReference type="GO" id="GO:0043531">
    <property type="term" value="F:ADP binding"/>
    <property type="evidence" value="ECO:0007669"/>
    <property type="project" value="InterPro"/>
</dbReference>
<protein>
    <recommendedName>
        <fullName evidence="1">NB-ARC domain-containing protein</fullName>
    </recommendedName>
</protein>
<name>A0AA89B9R0_9ASTE</name>
<dbReference type="Pfam" id="PF00931">
    <property type="entry name" value="NB-ARC"/>
    <property type="match status" value="1"/>
</dbReference>
<keyword evidence="3" id="KW-1185">Reference proteome</keyword>
<reference evidence="2" key="1">
    <citation type="submission" date="2022-12" db="EMBL/GenBank/DDBJ databases">
        <title>Draft genome assemblies for two species of Escallonia (Escalloniales).</title>
        <authorList>
            <person name="Chanderbali A."/>
            <person name="Dervinis C."/>
            <person name="Anghel I."/>
            <person name="Soltis D."/>
            <person name="Soltis P."/>
            <person name="Zapata F."/>
        </authorList>
    </citation>
    <scope>NUCLEOTIDE SEQUENCE</scope>
    <source>
        <strain evidence="2">UCBG64.0493</strain>
        <tissue evidence="2">Leaf</tissue>
    </source>
</reference>
<dbReference type="Gene3D" id="3.40.50.300">
    <property type="entry name" value="P-loop containing nucleotide triphosphate hydrolases"/>
    <property type="match status" value="1"/>
</dbReference>
<sequence>MFMQTHILSMCRHESKVIYELVMEVLSKLDHPVPNVKEELVGIDSRVDEVKSLLELGSDDVRFIGIWGMGGIGKTTIANALFDNIGHQFERVIFIHEVPERSKKYSLKNGTQAVEDFQLDLLDPMEVDSSSDALQRMYMPRLVKFRNVYLSQGVEYLSNQFVGFTGMNEYPSKSLPTAFKVANLIRLELHLSQLEQFWREGKL</sequence>
<dbReference type="InterPro" id="IPR044974">
    <property type="entry name" value="Disease_R_plants"/>
</dbReference>